<evidence type="ECO:0000256" key="3">
    <source>
        <dbReference type="ARBA" id="ARBA00022833"/>
    </source>
</evidence>
<evidence type="ECO:0000256" key="2">
    <source>
        <dbReference type="ARBA" id="ARBA00022723"/>
    </source>
</evidence>
<gene>
    <name evidence="6" type="ORF">TPAR_01034</name>
</gene>
<dbReference type="Gene3D" id="6.20.50.20">
    <property type="match status" value="1"/>
</dbReference>
<dbReference type="Proteomes" id="UP000237481">
    <property type="component" value="Unassembled WGS sequence"/>
</dbReference>
<dbReference type="AlphaFoldDB" id="A0A2S4L8J4"/>
<keyword evidence="2" id="KW-0479">Metal-binding</keyword>
<dbReference type="GO" id="GO:0008033">
    <property type="term" value="P:tRNA processing"/>
    <property type="evidence" value="ECO:0007669"/>
    <property type="project" value="UniProtKB-KW"/>
</dbReference>
<dbReference type="EMBL" id="PKSG01000102">
    <property type="protein sequence ID" value="POR38764.1"/>
    <property type="molecule type" value="Genomic_DNA"/>
</dbReference>
<dbReference type="OrthoDB" id="128536at2759"/>
<accession>A0A2S4L8J4</accession>
<reference evidence="6 7" key="1">
    <citation type="submission" date="2018-01" db="EMBL/GenBank/DDBJ databases">
        <title>Harnessing the power of phylogenomics to disentangle the directionality and signatures of interkingdom host jumping in the parasitic fungal genus Tolypocladium.</title>
        <authorList>
            <person name="Quandt C.A."/>
            <person name="Patterson W."/>
            <person name="Spatafora J.W."/>
        </authorList>
    </citation>
    <scope>NUCLEOTIDE SEQUENCE [LARGE SCALE GENOMIC DNA]</scope>
    <source>
        <strain evidence="6 7">NRBC 100945</strain>
    </source>
</reference>
<dbReference type="PANTHER" id="PTHR14742">
    <property type="entry name" value="RIBONUCLEASE P SUBUNIT P21"/>
    <property type="match status" value="1"/>
</dbReference>
<dbReference type="Pfam" id="PF04032">
    <property type="entry name" value="Rpr2"/>
    <property type="match status" value="1"/>
</dbReference>
<evidence type="ECO:0000313" key="7">
    <source>
        <dbReference type="Proteomes" id="UP000237481"/>
    </source>
</evidence>
<evidence type="ECO:0000313" key="6">
    <source>
        <dbReference type="EMBL" id="POR38764.1"/>
    </source>
</evidence>
<organism evidence="6 7">
    <name type="scientific">Tolypocladium paradoxum</name>
    <dbReference type="NCBI Taxonomy" id="94208"/>
    <lineage>
        <taxon>Eukaryota</taxon>
        <taxon>Fungi</taxon>
        <taxon>Dikarya</taxon>
        <taxon>Ascomycota</taxon>
        <taxon>Pezizomycotina</taxon>
        <taxon>Sordariomycetes</taxon>
        <taxon>Hypocreomycetidae</taxon>
        <taxon>Hypocreales</taxon>
        <taxon>Ophiocordycipitaceae</taxon>
        <taxon>Tolypocladium</taxon>
    </lineage>
</organism>
<evidence type="ECO:0000256" key="1">
    <source>
        <dbReference type="ARBA" id="ARBA00022694"/>
    </source>
</evidence>
<evidence type="ECO:0000256" key="5">
    <source>
        <dbReference type="SAM" id="MobiDB-lite"/>
    </source>
</evidence>
<sequence>MAKAKSNPGVQNKIIYSRASYLYQSATYLASRADAAQHGPASEGSKDKHNVPQMSDRQRKSIQNMSRQAVSDMRAVSLKAQIRQGPALKRTICKFCDTLQIEGQTCQSVVENTSKGGLKPWADVLVIKCKTCGNSKRYPISAPRQKRRDLRPLKQDRATEHGKTEAIEGSHPET</sequence>
<dbReference type="GO" id="GO:0046872">
    <property type="term" value="F:metal ion binding"/>
    <property type="evidence" value="ECO:0007669"/>
    <property type="project" value="UniProtKB-KW"/>
</dbReference>
<protein>
    <submittedName>
        <fullName evidence="6">RNase P subunit RPR2 domain protein</fullName>
    </submittedName>
</protein>
<dbReference type="InterPro" id="IPR007175">
    <property type="entry name" value="Rpr2/Snm1/Rpp21"/>
</dbReference>
<dbReference type="PANTHER" id="PTHR14742:SF0">
    <property type="entry name" value="RIBONUCLEASE P PROTEIN SUBUNIT P21"/>
    <property type="match status" value="1"/>
</dbReference>
<dbReference type="STRING" id="94208.A0A2S4L8J4"/>
<proteinExistence type="inferred from homology"/>
<feature type="region of interest" description="Disordered" evidence="5">
    <location>
        <begin position="34"/>
        <end position="61"/>
    </location>
</feature>
<comment type="caution">
    <text evidence="6">The sequence shown here is derived from an EMBL/GenBank/DDBJ whole genome shotgun (WGS) entry which is preliminary data.</text>
</comment>
<comment type="similarity">
    <text evidence="4">Belongs to the eukaryotic/archaeal RNase P protein component 4 family.</text>
</comment>
<keyword evidence="3" id="KW-0862">Zinc</keyword>
<feature type="compositionally biased region" description="Basic and acidic residues" evidence="5">
    <location>
        <begin position="150"/>
        <end position="174"/>
    </location>
</feature>
<feature type="region of interest" description="Disordered" evidence="5">
    <location>
        <begin position="137"/>
        <end position="174"/>
    </location>
</feature>
<keyword evidence="7" id="KW-1185">Reference proteome</keyword>
<keyword evidence="1" id="KW-0819">tRNA processing</keyword>
<name>A0A2S4L8J4_9HYPO</name>
<evidence type="ECO:0000256" key="4">
    <source>
        <dbReference type="ARBA" id="ARBA00038402"/>
    </source>
</evidence>
<dbReference type="GO" id="GO:0005655">
    <property type="term" value="C:nucleolar ribonuclease P complex"/>
    <property type="evidence" value="ECO:0007669"/>
    <property type="project" value="TreeGrafter"/>
</dbReference>